<reference evidence="6" key="1">
    <citation type="journal article" date="2019" name="Int. J. Syst. Evol. Microbiol.">
        <title>The Global Catalogue of Microorganisms (GCM) 10K type strain sequencing project: providing services to taxonomists for standard genome sequencing and annotation.</title>
        <authorList>
            <consortium name="The Broad Institute Genomics Platform"/>
            <consortium name="The Broad Institute Genome Sequencing Center for Infectious Disease"/>
            <person name="Wu L."/>
            <person name="Ma J."/>
        </authorList>
    </citation>
    <scope>NUCLEOTIDE SEQUENCE [LARGE SCALE GENOMIC DNA]</scope>
    <source>
        <strain evidence="6">JCM 18459</strain>
    </source>
</reference>
<protein>
    <submittedName>
        <fullName evidence="5">Class I SAM-dependent methyltransferase</fullName>
    </submittedName>
</protein>
<evidence type="ECO:0000256" key="3">
    <source>
        <dbReference type="ARBA" id="ARBA00022691"/>
    </source>
</evidence>
<keyword evidence="3" id="KW-0949">S-adenosyl-L-methionine</keyword>
<proteinExistence type="predicted"/>
<dbReference type="RefSeq" id="WP_345463319.1">
    <property type="nucleotide sequence ID" value="NZ_BAABKG010000006.1"/>
</dbReference>
<evidence type="ECO:0000256" key="1">
    <source>
        <dbReference type="ARBA" id="ARBA00022603"/>
    </source>
</evidence>
<comment type="caution">
    <text evidence="5">The sequence shown here is derived from an EMBL/GenBank/DDBJ whole genome shotgun (WGS) entry which is preliminary data.</text>
</comment>
<keyword evidence="1 5" id="KW-0489">Methyltransferase</keyword>
<evidence type="ECO:0000256" key="2">
    <source>
        <dbReference type="ARBA" id="ARBA00022679"/>
    </source>
</evidence>
<dbReference type="Proteomes" id="UP001500221">
    <property type="component" value="Unassembled WGS sequence"/>
</dbReference>
<evidence type="ECO:0000259" key="4">
    <source>
        <dbReference type="Pfam" id="PF13649"/>
    </source>
</evidence>
<dbReference type="InterPro" id="IPR029063">
    <property type="entry name" value="SAM-dependent_MTases_sf"/>
</dbReference>
<dbReference type="GO" id="GO:0008168">
    <property type="term" value="F:methyltransferase activity"/>
    <property type="evidence" value="ECO:0007669"/>
    <property type="project" value="UniProtKB-KW"/>
</dbReference>
<dbReference type="PANTHER" id="PTHR43464:SF19">
    <property type="entry name" value="UBIQUINONE BIOSYNTHESIS O-METHYLTRANSFERASE, MITOCHONDRIAL"/>
    <property type="match status" value="1"/>
</dbReference>
<dbReference type="PANTHER" id="PTHR43464">
    <property type="entry name" value="METHYLTRANSFERASE"/>
    <property type="match status" value="1"/>
</dbReference>
<evidence type="ECO:0000313" key="5">
    <source>
        <dbReference type="EMBL" id="GAA5155548.1"/>
    </source>
</evidence>
<dbReference type="EMBL" id="BAABKG010000006">
    <property type="protein sequence ID" value="GAA5155548.1"/>
    <property type="molecule type" value="Genomic_DNA"/>
</dbReference>
<keyword evidence="6" id="KW-1185">Reference proteome</keyword>
<dbReference type="SUPFAM" id="SSF53335">
    <property type="entry name" value="S-adenosyl-L-methionine-dependent methyltransferases"/>
    <property type="match status" value="1"/>
</dbReference>
<keyword evidence="2" id="KW-0808">Transferase</keyword>
<organism evidence="5 6">
    <name type="scientific">Nocardioides marinquilinus</name>
    <dbReference type="NCBI Taxonomy" id="1210400"/>
    <lineage>
        <taxon>Bacteria</taxon>
        <taxon>Bacillati</taxon>
        <taxon>Actinomycetota</taxon>
        <taxon>Actinomycetes</taxon>
        <taxon>Propionibacteriales</taxon>
        <taxon>Nocardioidaceae</taxon>
        <taxon>Nocardioides</taxon>
    </lineage>
</organism>
<accession>A0ABP9Q1I2</accession>
<dbReference type="InterPro" id="IPR041698">
    <property type="entry name" value="Methyltransf_25"/>
</dbReference>
<dbReference type="CDD" id="cd02440">
    <property type="entry name" value="AdoMet_MTases"/>
    <property type="match status" value="1"/>
</dbReference>
<feature type="domain" description="Methyltransferase" evidence="4">
    <location>
        <begin position="52"/>
        <end position="143"/>
    </location>
</feature>
<sequence length="205" mass="21170">MSDLWRRVARAESGDDYAEAYEQRFRRAAAEGADVHGEAAFVSALAPPPARVLDAGCGTGRVARRLAALGHPVVGVDDDAAMVEVARRESPGLTWHVADVATLDLDGPAFDVVVLAGNVVPFLAPGSLPTTLGRLATYLVDGGLLVAGFGTDAAHVPDGCPPGSDEDYAAAARAVGLVERARHGTWDGGAHDPASGYVVRVHARG</sequence>
<name>A0ABP9Q1I2_9ACTN</name>
<dbReference type="Pfam" id="PF13649">
    <property type="entry name" value="Methyltransf_25"/>
    <property type="match status" value="1"/>
</dbReference>
<gene>
    <name evidence="5" type="ORF">GCM10023340_41130</name>
</gene>
<evidence type="ECO:0000313" key="6">
    <source>
        <dbReference type="Proteomes" id="UP001500221"/>
    </source>
</evidence>
<dbReference type="GO" id="GO:0032259">
    <property type="term" value="P:methylation"/>
    <property type="evidence" value="ECO:0007669"/>
    <property type="project" value="UniProtKB-KW"/>
</dbReference>
<dbReference type="Gene3D" id="3.40.50.150">
    <property type="entry name" value="Vaccinia Virus protein VP39"/>
    <property type="match status" value="1"/>
</dbReference>